<comment type="caution">
    <text evidence="1">The sequence shown here is derived from an EMBL/GenBank/DDBJ whole genome shotgun (WGS) entry which is preliminary data.</text>
</comment>
<feature type="non-terminal residue" evidence="1">
    <location>
        <position position="55"/>
    </location>
</feature>
<evidence type="ECO:0000313" key="1">
    <source>
        <dbReference type="EMBL" id="MCI32429.1"/>
    </source>
</evidence>
<evidence type="ECO:0000313" key="2">
    <source>
        <dbReference type="Proteomes" id="UP000265520"/>
    </source>
</evidence>
<dbReference type="Proteomes" id="UP000265520">
    <property type="component" value="Unassembled WGS sequence"/>
</dbReference>
<keyword evidence="2" id="KW-1185">Reference proteome</keyword>
<protein>
    <submittedName>
        <fullName evidence="1">F-box/kelch-repeat protein</fullName>
    </submittedName>
</protein>
<dbReference type="EMBL" id="LXQA010195490">
    <property type="protein sequence ID" value="MCI32429.1"/>
    <property type="molecule type" value="Genomic_DNA"/>
</dbReference>
<sequence length="55" mass="6505">MQTLKFGIEKFDGKMKFGLWQIQVKDIMIQSGLHKILRGTRINDVFHGRQDRESK</sequence>
<accession>A0A392R846</accession>
<reference evidence="1 2" key="1">
    <citation type="journal article" date="2018" name="Front. Plant Sci.">
        <title>Red Clover (Trifolium pratense) and Zigzag Clover (T. medium) - A Picture of Genomic Similarities and Differences.</title>
        <authorList>
            <person name="Dluhosova J."/>
            <person name="Istvanek J."/>
            <person name="Nedelnik J."/>
            <person name="Repkova J."/>
        </authorList>
    </citation>
    <scope>NUCLEOTIDE SEQUENCE [LARGE SCALE GENOMIC DNA]</scope>
    <source>
        <strain evidence="2">cv. 10/8</strain>
        <tissue evidence="1">Leaf</tissue>
    </source>
</reference>
<organism evidence="1 2">
    <name type="scientific">Trifolium medium</name>
    <dbReference type="NCBI Taxonomy" id="97028"/>
    <lineage>
        <taxon>Eukaryota</taxon>
        <taxon>Viridiplantae</taxon>
        <taxon>Streptophyta</taxon>
        <taxon>Embryophyta</taxon>
        <taxon>Tracheophyta</taxon>
        <taxon>Spermatophyta</taxon>
        <taxon>Magnoliopsida</taxon>
        <taxon>eudicotyledons</taxon>
        <taxon>Gunneridae</taxon>
        <taxon>Pentapetalae</taxon>
        <taxon>rosids</taxon>
        <taxon>fabids</taxon>
        <taxon>Fabales</taxon>
        <taxon>Fabaceae</taxon>
        <taxon>Papilionoideae</taxon>
        <taxon>50 kb inversion clade</taxon>
        <taxon>NPAAA clade</taxon>
        <taxon>Hologalegina</taxon>
        <taxon>IRL clade</taxon>
        <taxon>Trifolieae</taxon>
        <taxon>Trifolium</taxon>
    </lineage>
</organism>
<proteinExistence type="predicted"/>
<dbReference type="AlphaFoldDB" id="A0A392R846"/>
<name>A0A392R846_9FABA</name>